<dbReference type="EMBL" id="OZ023702">
    <property type="protein sequence ID" value="CAK9857171.1"/>
    <property type="molecule type" value="Genomic_DNA"/>
</dbReference>
<feature type="compositionally biased region" description="Basic and acidic residues" evidence="1">
    <location>
        <begin position="13"/>
        <end position="39"/>
    </location>
</feature>
<dbReference type="Proteomes" id="UP001497522">
    <property type="component" value="Chromosome 1"/>
</dbReference>
<sequence length="66" mass="7533">MANLLPPASSKQGKPELEVRWQRRKTEERETERLEGEEAQECQKFHKQFWLPRMGSGGAFSGSVTG</sequence>
<gene>
    <name evidence="2" type="ORF">CSSPJE1EN2_LOCUS166</name>
</gene>
<evidence type="ECO:0000313" key="2">
    <source>
        <dbReference type="EMBL" id="CAK9857171.1"/>
    </source>
</evidence>
<proteinExistence type="predicted"/>
<protein>
    <submittedName>
        <fullName evidence="2">Uncharacterized protein</fullName>
    </submittedName>
</protein>
<evidence type="ECO:0000256" key="1">
    <source>
        <dbReference type="SAM" id="MobiDB-lite"/>
    </source>
</evidence>
<reference evidence="2 3" key="1">
    <citation type="submission" date="2024-03" db="EMBL/GenBank/DDBJ databases">
        <authorList>
            <consortium name="ELIXIR-Norway"/>
            <consortium name="Elixir Norway"/>
        </authorList>
    </citation>
    <scope>NUCLEOTIDE SEQUENCE [LARGE SCALE GENOMIC DNA]</scope>
</reference>
<name>A0ABP1A2B8_9BRYO</name>
<keyword evidence="3" id="KW-1185">Reference proteome</keyword>
<accession>A0ABP1A2B8</accession>
<feature type="region of interest" description="Disordered" evidence="1">
    <location>
        <begin position="1"/>
        <end position="39"/>
    </location>
</feature>
<evidence type="ECO:0000313" key="3">
    <source>
        <dbReference type="Proteomes" id="UP001497522"/>
    </source>
</evidence>
<organism evidence="2 3">
    <name type="scientific">Sphagnum jensenii</name>
    <dbReference type="NCBI Taxonomy" id="128206"/>
    <lineage>
        <taxon>Eukaryota</taxon>
        <taxon>Viridiplantae</taxon>
        <taxon>Streptophyta</taxon>
        <taxon>Embryophyta</taxon>
        <taxon>Bryophyta</taxon>
        <taxon>Sphagnophytina</taxon>
        <taxon>Sphagnopsida</taxon>
        <taxon>Sphagnales</taxon>
        <taxon>Sphagnaceae</taxon>
        <taxon>Sphagnum</taxon>
    </lineage>
</organism>